<gene>
    <name evidence="1" type="ORF">OSC06_13340</name>
</gene>
<dbReference type="Proteomes" id="UP001182247">
    <property type="component" value="Unassembled WGS sequence"/>
</dbReference>
<sequence length="176" mass="19612">MNSRLLPTGSSPLELAAAQACAEIQRVPVPIKTLVNPDTCPLPLLPYLAWAWSVDRWDADWPERTKRDVIKASMFVHKHKGTIGALRRVVEPLGYLISVTEWWKTGDRNGTFRLTVGVSETGITEETYYELERLIFDAKPVSRHLLGLSVGLNSRGECYTAVSLSAGDEITIYPLT</sequence>
<organism evidence="1 2">
    <name type="scientific">Morganella morganii</name>
    <name type="common">Proteus morganii</name>
    <dbReference type="NCBI Taxonomy" id="582"/>
    <lineage>
        <taxon>Bacteria</taxon>
        <taxon>Pseudomonadati</taxon>
        <taxon>Pseudomonadota</taxon>
        <taxon>Gammaproteobacteria</taxon>
        <taxon>Enterobacterales</taxon>
        <taxon>Morganellaceae</taxon>
        <taxon>Morganella</taxon>
    </lineage>
</organism>
<dbReference type="InterPro" id="IPR006521">
    <property type="entry name" value="Tail_protein_I"/>
</dbReference>
<evidence type="ECO:0000313" key="2">
    <source>
        <dbReference type="Proteomes" id="UP001182247"/>
    </source>
</evidence>
<dbReference type="RefSeq" id="WP_260076051.1">
    <property type="nucleotide sequence ID" value="NZ_JALXUS010000004.1"/>
</dbReference>
<dbReference type="Pfam" id="PF09684">
    <property type="entry name" value="Tail_P2_I"/>
    <property type="match status" value="1"/>
</dbReference>
<name>A0AAE4FE38_MORMO</name>
<dbReference type="AlphaFoldDB" id="A0AAE4FE38"/>
<accession>A0AAE4FE38</accession>
<proteinExistence type="predicted"/>
<dbReference type="NCBIfam" id="TIGR01634">
    <property type="entry name" value="tail_P2_I"/>
    <property type="match status" value="1"/>
</dbReference>
<reference evidence="1" key="1">
    <citation type="submission" date="2023-02" db="EMBL/GenBank/DDBJ databases">
        <title>Detection, antimicrobial susceptibility and genomic characterization of NDM-producing species of Morganellaceae, Yersiniaceae, and Enterobacteriaceae other than Klebsiella.</title>
        <authorList>
            <person name="Camargo C.H."/>
            <person name="Sacchi C.T."/>
            <person name="Campos K.R."/>
        </authorList>
    </citation>
    <scope>NUCLEOTIDE SEQUENCE</scope>
    <source>
        <strain evidence="1">1189_21</strain>
    </source>
</reference>
<comment type="caution">
    <text evidence="1">The sequence shown here is derived from an EMBL/GenBank/DDBJ whole genome shotgun (WGS) entry which is preliminary data.</text>
</comment>
<dbReference type="EMBL" id="JAPKIY010000020">
    <property type="protein sequence ID" value="MDS0898958.1"/>
    <property type="molecule type" value="Genomic_DNA"/>
</dbReference>
<protein>
    <submittedName>
        <fullName evidence="1">Phage tail protein I</fullName>
    </submittedName>
</protein>
<evidence type="ECO:0000313" key="1">
    <source>
        <dbReference type="EMBL" id="MDS0898958.1"/>
    </source>
</evidence>